<evidence type="ECO:0000313" key="1">
    <source>
        <dbReference type="EMBL" id="GAH60455.1"/>
    </source>
</evidence>
<gene>
    <name evidence="1" type="ORF">S03H2_31050</name>
</gene>
<protein>
    <submittedName>
        <fullName evidence="1">Uncharacterized protein</fullName>
    </submittedName>
</protein>
<dbReference type="EMBL" id="BARU01018808">
    <property type="protein sequence ID" value="GAH60455.1"/>
    <property type="molecule type" value="Genomic_DNA"/>
</dbReference>
<reference evidence="1" key="1">
    <citation type="journal article" date="2014" name="Front. Microbiol.">
        <title>High frequency of phylogenetically diverse reductive dehalogenase-homologous genes in deep subseafloor sedimentary metagenomes.</title>
        <authorList>
            <person name="Kawai M."/>
            <person name="Futagami T."/>
            <person name="Toyoda A."/>
            <person name="Takaki Y."/>
            <person name="Nishi S."/>
            <person name="Hori S."/>
            <person name="Arai W."/>
            <person name="Tsubouchi T."/>
            <person name="Morono Y."/>
            <person name="Uchiyama I."/>
            <person name="Ito T."/>
            <person name="Fujiyama A."/>
            <person name="Inagaki F."/>
            <person name="Takami H."/>
        </authorList>
    </citation>
    <scope>NUCLEOTIDE SEQUENCE</scope>
    <source>
        <strain evidence="1">Expedition CK06-06</strain>
    </source>
</reference>
<feature type="non-terminal residue" evidence="1">
    <location>
        <position position="1"/>
    </location>
</feature>
<dbReference type="AlphaFoldDB" id="X1HTU2"/>
<organism evidence="1">
    <name type="scientific">marine sediment metagenome</name>
    <dbReference type="NCBI Taxonomy" id="412755"/>
    <lineage>
        <taxon>unclassified sequences</taxon>
        <taxon>metagenomes</taxon>
        <taxon>ecological metagenomes</taxon>
    </lineage>
</organism>
<sequence length="33" mass="3729">RLPLVEPDEKSAEIIRATLKDYKIDLPIPPKAV</sequence>
<comment type="caution">
    <text evidence="1">The sequence shown here is derived from an EMBL/GenBank/DDBJ whole genome shotgun (WGS) entry which is preliminary data.</text>
</comment>
<accession>X1HTU2</accession>
<name>X1HTU2_9ZZZZ</name>
<proteinExistence type="predicted"/>